<protein>
    <submittedName>
        <fullName evidence="1">Uncharacterized protein</fullName>
    </submittedName>
</protein>
<keyword evidence="2" id="KW-1185">Reference proteome</keyword>
<dbReference type="SUPFAM" id="SSF49785">
    <property type="entry name" value="Galactose-binding domain-like"/>
    <property type="match status" value="1"/>
</dbReference>
<organism evidence="1 2">
    <name type="scientific">Biomphalaria pfeifferi</name>
    <name type="common">Bloodfluke planorb</name>
    <name type="synonym">Freshwater snail</name>
    <dbReference type="NCBI Taxonomy" id="112525"/>
    <lineage>
        <taxon>Eukaryota</taxon>
        <taxon>Metazoa</taxon>
        <taxon>Spiralia</taxon>
        <taxon>Lophotrochozoa</taxon>
        <taxon>Mollusca</taxon>
        <taxon>Gastropoda</taxon>
        <taxon>Heterobranchia</taxon>
        <taxon>Euthyneura</taxon>
        <taxon>Panpulmonata</taxon>
        <taxon>Hygrophila</taxon>
        <taxon>Lymnaeoidea</taxon>
        <taxon>Planorbidae</taxon>
        <taxon>Biomphalaria</taxon>
    </lineage>
</organism>
<name>A0AAD8FAE2_BIOPF</name>
<dbReference type="Gene3D" id="2.60.120.260">
    <property type="entry name" value="Galactose-binding domain-like"/>
    <property type="match status" value="1"/>
</dbReference>
<dbReference type="EMBL" id="JASAOG010000057">
    <property type="protein sequence ID" value="KAK0057155.1"/>
    <property type="molecule type" value="Genomic_DNA"/>
</dbReference>
<sequence>RNLALGRNVSMSSYSNDTNGVISRGSLSVDGLTDSAEKKCSTTDIEDKKPVWRVTFPSPVIIFQIVIHFGAASMNEYVIVNLLDSKECVVRSFIGLIEP</sequence>
<feature type="non-terminal residue" evidence="1">
    <location>
        <position position="1"/>
    </location>
</feature>
<accession>A0AAD8FAE2</accession>
<proteinExistence type="predicted"/>
<evidence type="ECO:0000313" key="1">
    <source>
        <dbReference type="EMBL" id="KAK0057155.1"/>
    </source>
</evidence>
<dbReference type="Proteomes" id="UP001233172">
    <property type="component" value="Unassembled WGS sequence"/>
</dbReference>
<reference evidence="1" key="1">
    <citation type="journal article" date="2023" name="PLoS Negl. Trop. Dis.">
        <title>A genome sequence for Biomphalaria pfeifferi, the major vector snail for the human-infecting parasite Schistosoma mansoni.</title>
        <authorList>
            <person name="Bu L."/>
            <person name="Lu L."/>
            <person name="Laidemitt M.R."/>
            <person name="Zhang S.M."/>
            <person name="Mutuku M."/>
            <person name="Mkoji G."/>
            <person name="Steinauer M."/>
            <person name="Loker E.S."/>
        </authorList>
    </citation>
    <scope>NUCLEOTIDE SEQUENCE</scope>
    <source>
        <strain evidence="1">KasaAsao</strain>
    </source>
</reference>
<gene>
    <name evidence="1" type="ORF">Bpfe_013519</name>
</gene>
<dbReference type="AlphaFoldDB" id="A0AAD8FAE2"/>
<evidence type="ECO:0000313" key="2">
    <source>
        <dbReference type="Proteomes" id="UP001233172"/>
    </source>
</evidence>
<dbReference type="InterPro" id="IPR008979">
    <property type="entry name" value="Galactose-bd-like_sf"/>
</dbReference>
<comment type="caution">
    <text evidence="1">The sequence shown here is derived from an EMBL/GenBank/DDBJ whole genome shotgun (WGS) entry which is preliminary data.</text>
</comment>
<reference evidence="1" key="2">
    <citation type="submission" date="2023-04" db="EMBL/GenBank/DDBJ databases">
        <authorList>
            <person name="Bu L."/>
            <person name="Lu L."/>
            <person name="Laidemitt M.R."/>
            <person name="Zhang S.M."/>
            <person name="Mutuku M."/>
            <person name="Mkoji G."/>
            <person name="Steinauer M."/>
            <person name="Loker E.S."/>
        </authorList>
    </citation>
    <scope>NUCLEOTIDE SEQUENCE</scope>
    <source>
        <strain evidence="1">KasaAsao</strain>
        <tissue evidence="1">Whole Snail</tissue>
    </source>
</reference>